<feature type="chain" id="PRO_5006194550" evidence="1">
    <location>
        <begin position="24"/>
        <end position="103"/>
    </location>
</feature>
<protein>
    <submittedName>
        <fullName evidence="2">Uncharacterized protein</fullName>
    </submittedName>
</protein>
<gene>
    <name evidence="2" type="ORF">AMR76_05215</name>
</gene>
<dbReference type="EMBL" id="LKHS01000004">
    <property type="protein sequence ID" value="KQH87122.1"/>
    <property type="molecule type" value="Genomic_DNA"/>
</dbReference>
<comment type="caution">
    <text evidence="2">The sequence shown here is derived from an EMBL/GenBank/DDBJ whole genome shotgun (WGS) entry which is preliminary data.</text>
</comment>
<keyword evidence="1" id="KW-0732">Signal</keyword>
<sequence length="103" mass="10856">MTKLASILAATLISTTFAAGAMASDLQMSVSARDNQATAYVTQHGQALGSYPVDVQGQHYVTDQNGAVTYKNHASNAKTVKFATKDSAGNLVEKTTFVGRDND</sequence>
<name>A0A0Q2MHD7_VIBFU</name>
<dbReference type="InParanoid" id="A0A0Q2MHD7"/>
<evidence type="ECO:0000256" key="1">
    <source>
        <dbReference type="SAM" id="SignalP"/>
    </source>
</evidence>
<dbReference type="Proteomes" id="UP000051221">
    <property type="component" value="Unassembled WGS sequence"/>
</dbReference>
<dbReference type="AlphaFoldDB" id="A0A0Q2MHD7"/>
<evidence type="ECO:0000313" key="3">
    <source>
        <dbReference type="Proteomes" id="UP000051221"/>
    </source>
</evidence>
<dbReference type="RefSeq" id="WP_055465495.1">
    <property type="nucleotide sequence ID" value="NZ_CP128205.1"/>
</dbReference>
<feature type="signal peptide" evidence="1">
    <location>
        <begin position="1"/>
        <end position="23"/>
    </location>
</feature>
<organism evidence="2 3">
    <name type="scientific">Vibrio furnissii</name>
    <dbReference type="NCBI Taxonomy" id="29494"/>
    <lineage>
        <taxon>Bacteria</taxon>
        <taxon>Pseudomonadati</taxon>
        <taxon>Pseudomonadota</taxon>
        <taxon>Gammaproteobacteria</taxon>
        <taxon>Vibrionales</taxon>
        <taxon>Vibrionaceae</taxon>
        <taxon>Vibrio</taxon>
    </lineage>
</organism>
<proteinExistence type="predicted"/>
<evidence type="ECO:0000313" key="2">
    <source>
        <dbReference type="EMBL" id="KQH87122.1"/>
    </source>
</evidence>
<keyword evidence="3" id="KW-1185">Reference proteome</keyword>
<accession>A0A0Q2MHD7</accession>
<reference evidence="2 3" key="1">
    <citation type="submission" date="2015-08" db="EMBL/GenBank/DDBJ databases">
        <title>Antibacterial properties of a collection of Vibrionaceae strains.</title>
        <authorList>
            <person name="Giubergia S."/>
        </authorList>
    </citation>
    <scope>NUCLEOTIDE SEQUENCE [LARGE SCALE GENOMIC DNA]</scope>
    <source>
        <strain evidence="2 3">S0821</strain>
    </source>
</reference>